<keyword evidence="2" id="KW-0808">Transferase</keyword>
<gene>
    <name evidence="3" type="ORF">sL5_02890</name>
</gene>
<dbReference type="EMBL" id="BNGU01000007">
    <property type="protein sequence ID" value="GHM59296.1"/>
    <property type="molecule type" value="Genomic_DNA"/>
</dbReference>
<dbReference type="PANTHER" id="PTHR43542">
    <property type="entry name" value="METHYLTRANSFERASE"/>
    <property type="match status" value="1"/>
</dbReference>
<dbReference type="PANTHER" id="PTHR43542:SF1">
    <property type="entry name" value="METHYLTRANSFERASE"/>
    <property type="match status" value="1"/>
</dbReference>
<keyword evidence="1 3" id="KW-0489">Methyltransferase</keyword>
<evidence type="ECO:0000313" key="4">
    <source>
        <dbReference type="Proteomes" id="UP000637906"/>
    </source>
</evidence>
<organism evidence="3 4">
    <name type="scientific">Candidatus Mesenet longicola</name>
    <dbReference type="NCBI Taxonomy" id="1892558"/>
    <lineage>
        <taxon>Bacteria</taxon>
        <taxon>Pseudomonadati</taxon>
        <taxon>Pseudomonadota</taxon>
        <taxon>Alphaproteobacteria</taxon>
        <taxon>Rickettsiales</taxon>
        <taxon>Anaplasmataceae</taxon>
        <taxon>Candidatus Mesenet</taxon>
    </lineage>
</organism>
<name>A0A8J3HXC0_9RICK</name>
<accession>A0A8J3HXC0</accession>
<dbReference type="InterPro" id="IPR029063">
    <property type="entry name" value="SAM-dependent_MTases_sf"/>
</dbReference>
<evidence type="ECO:0000256" key="1">
    <source>
        <dbReference type="ARBA" id="ARBA00022603"/>
    </source>
</evidence>
<sequence>MLRIISGKYSSRKIETDKSLNARPTMAQVRKAIFAILAYRKSLIDSNVLDLFCGSGSLSFEALSLGAKHSFMVDLNYNNLQLVKRTAENLKVTDNVTLICCSADRLPKVVERCDFAFIAPPYNSSFVEPTLAGLVNSDWLTDEALIMLEIGKDEEFQLDKNYNIILKRIYGAAKIILLSKN</sequence>
<dbReference type="Pfam" id="PF03602">
    <property type="entry name" value="Cons_hypoth95"/>
    <property type="match status" value="1"/>
</dbReference>
<evidence type="ECO:0000313" key="3">
    <source>
        <dbReference type="EMBL" id="GHM59296.1"/>
    </source>
</evidence>
<dbReference type="InterPro" id="IPR004398">
    <property type="entry name" value="RNA_MeTrfase_RsmD"/>
</dbReference>
<dbReference type="Gene3D" id="3.40.50.150">
    <property type="entry name" value="Vaccinia Virus protein VP39"/>
    <property type="match status" value="1"/>
</dbReference>
<keyword evidence="4" id="KW-1185">Reference proteome</keyword>
<reference evidence="3 4" key="1">
    <citation type="journal article" date="2021" name="Microb. Ecol.">
        <title>Candidatus Mesenet longicola: Novel Endosymbionts of Brontispa longissima that Induce Cytoplasmic Incompatibility.</title>
        <authorList>
            <person name="Takano S."/>
            <person name="Gotoh Y."/>
            <person name="Hayashi T."/>
        </authorList>
    </citation>
    <scope>NUCLEOTIDE SEQUENCE [LARGE SCALE GENOMIC DNA]</scope>
    <source>
        <strain evidence="3">L5</strain>
    </source>
</reference>
<dbReference type="GO" id="GO:0031167">
    <property type="term" value="P:rRNA methylation"/>
    <property type="evidence" value="ECO:0007669"/>
    <property type="project" value="InterPro"/>
</dbReference>
<dbReference type="PIRSF" id="PIRSF004553">
    <property type="entry name" value="CHP00095"/>
    <property type="match status" value="1"/>
</dbReference>
<proteinExistence type="predicted"/>
<evidence type="ECO:0000256" key="2">
    <source>
        <dbReference type="ARBA" id="ARBA00022679"/>
    </source>
</evidence>
<comment type="caution">
    <text evidence="3">The sequence shown here is derived from an EMBL/GenBank/DDBJ whole genome shotgun (WGS) entry which is preliminary data.</text>
</comment>
<dbReference type="CDD" id="cd02440">
    <property type="entry name" value="AdoMet_MTases"/>
    <property type="match status" value="1"/>
</dbReference>
<dbReference type="SUPFAM" id="SSF53335">
    <property type="entry name" value="S-adenosyl-L-methionine-dependent methyltransferases"/>
    <property type="match status" value="1"/>
</dbReference>
<protein>
    <submittedName>
        <fullName evidence="3">Methyltransferase</fullName>
    </submittedName>
</protein>
<dbReference type="Proteomes" id="UP000637906">
    <property type="component" value="Unassembled WGS sequence"/>
</dbReference>
<dbReference type="AlphaFoldDB" id="A0A8J3HXC0"/>
<dbReference type="GO" id="GO:0008168">
    <property type="term" value="F:methyltransferase activity"/>
    <property type="evidence" value="ECO:0007669"/>
    <property type="project" value="UniProtKB-KW"/>
</dbReference>